<dbReference type="InterPro" id="IPR043502">
    <property type="entry name" value="DNA/RNA_pol_sf"/>
</dbReference>
<proteinExistence type="predicted"/>
<dbReference type="Pfam" id="PF00078">
    <property type="entry name" value="RVT_1"/>
    <property type="match status" value="1"/>
</dbReference>
<dbReference type="Proteomes" id="UP000014760">
    <property type="component" value="Unassembled WGS sequence"/>
</dbReference>
<dbReference type="EnsemblMetazoa" id="CapteT210089">
    <property type="protein sequence ID" value="CapteP210089"/>
    <property type="gene ID" value="CapteG210089"/>
</dbReference>
<dbReference type="InterPro" id="IPR000477">
    <property type="entry name" value="RT_dom"/>
</dbReference>
<evidence type="ECO:0000313" key="4">
    <source>
        <dbReference type="Proteomes" id="UP000014760"/>
    </source>
</evidence>
<reference evidence="4" key="1">
    <citation type="submission" date="2012-12" db="EMBL/GenBank/DDBJ databases">
        <authorList>
            <person name="Hellsten U."/>
            <person name="Grimwood J."/>
            <person name="Chapman J.A."/>
            <person name="Shapiro H."/>
            <person name="Aerts A."/>
            <person name="Otillar R.P."/>
            <person name="Terry A.Y."/>
            <person name="Boore J.L."/>
            <person name="Simakov O."/>
            <person name="Marletaz F."/>
            <person name="Cho S.-J."/>
            <person name="Edsinger-Gonzales E."/>
            <person name="Havlak P."/>
            <person name="Kuo D.-H."/>
            <person name="Larsson T."/>
            <person name="Lv J."/>
            <person name="Arendt D."/>
            <person name="Savage R."/>
            <person name="Osoegawa K."/>
            <person name="de Jong P."/>
            <person name="Lindberg D.R."/>
            <person name="Seaver E.C."/>
            <person name="Weisblat D.A."/>
            <person name="Putnam N.H."/>
            <person name="Grigoriev I.V."/>
            <person name="Rokhsar D.S."/>
        </authorList>
    </citation>
    <scope>NUCLEOTIDE SEQUENCE</scope>
    <source>
        <strain evidence="4">I ESC-2004</strain>
    </source>
</reference>
<sequence length="451" mass="51314">MADEAVPVHQALIESTAIQLRQERRDIVRYQASKVTPCDRSAPELVRAWLRDVQALLVHLKDVAMLHEFMLSTSSGSFRNEIQALIDQHHPGQAMVWERMHDHLLAAFVSPDHVEYQKTLLREVQQLPGKGILAYNRCFRTAAQEAFPAPQTPDQHREMVKLYRRGLSRASDAHKLVAENWPPTIEAAFQQMLTRETGECKIITMGNPIKQRPYRQELCKRQEVENQVNDMLRKGLIGRICFVYVDDIVVYSSDVASHSNHLSQVLERITVVLFKLKASKCSIGQARVNLLGYVEIRNCKLQRWAAQLADFGTTIRYIEGHKNVHADLLSRMHHPEVAILDVADEEDSPAAPEVESITHNDDGMNLNQLRKEQSEVFPSEIAAAKDECDDPDYVLQDNLVYLLKAPNKHLWPLPRLLLPPSFRPDVIAAAHQLVGHQSVAKTMAAINEKYY</sequence>
<evidence type="ECO:0000259" key="1">
    <source>
        <dbReference type="Pfam" id="PF00078"/>
    </source>
</evidence>
<reference evidence="3" key="3">
    <citation type="submission" date="2015-06" db="UniProtKB">
        <authorList>
            <consortium name="EnsemblMetazoa"/>
        </authorList>
    </citation>
    <scope>IDENTIFICATION</scope>
</reference>
<dbReference type="InterPro" id="IPR050951">
    <property type="entry name" value="Retrovirus_Pol_polyprotein"/>
</dbReference>
<protein>
    <recommendedName>
        <fullName evidence="1">Reverse transcriptase domain-containing protein</fullName>
    </recommendedName>
</protein>
<evidence type="ECO:0000313" key="2">
    <source>
        <dbReference type="EMBL" id="ELT93870.1"/>
    </source>
</evidence>
<feature type="domain" description="Reverse transcriptase" evidence="1">
    <location>
        <begin position="228"/>
        <end position="293"/>
    </location>
</feature>
<gene>
    <name evidence="2" type="ORF">CAPTEDRAFT_210089</name>
</gene>
<reference evidence="2 4" key="2">
    <citation type="journal article" date="2013" name="Nature">
        <title>Insights into bilaterian evolution from three spiralian genomes.</title>
        <authorList>
            <person name="Simakov O."/>
            <person name="Marletaz F."/>
            <person name="Cho S.J."/>
            <person name="Edsinger-Gonzales E."/>
            <person name="Havlak P."/>
            <person name="Hellsten U."/>
            <person name="Kuo D.H."/>
            <person name="Larsson T."/>
            <person name="Lv J."/>
            <person name="Arendt D."/>
            <person name="Savage R."/>
            <person name="Osoegawa K."/>
            <person name="de Jong P."/>
            <person name="Grimwood J."/>
            <person name="Chapman J.A."/>
            <person name="Shapiro H."/>
            <person name="Aerts A."/>
            <person name="Otillar R.P."/>
            <person name="Terry A.Y."/>
            <person name="Boore J.L."/>
            <person name="Grigoriev I.V."/>
            <person name="Lindberg D.R."/>
            <person name="Seaver E.C."/>
            <person name="Weisblat D.A."/>
            <person name="Putnam N.H."/>
            <person name="Rokhsar D.S."/>
        </authorList>
    </citation>
    <scope>NUCLEOTIDE SEQUENCE</scope>
    <source>
        <strain evidence="2 4">I ESC-2004</strain>
    </source>
</reference>
<accession>R7TS77</accession>
<dbReference type="SUPFAM" id="SSF56672">
    <property type="entry name" value="DNA/RNA polymerases"/>
    <property type="match status" value="1"/>
</dbReference>
<keyword evidence="4" id="KW-1185">Reference proteome</keyword>
<dbReference type="EMBL" id="AMQN01012543">
    <property type="status" value="NOT_ANNOTATED_CDS"/>
    <property type="molecule type" value="Genomic_DNA"/>
</dbReference>
<name>R7TS77_CAPTE</name>
<dbReference type="InterPro" id="IPR043128">
    <property type="entry name" value="Rev_trsase/Diguanyl_cyclase"/>
</dbReference>
<dbReference type="AlphaFoldDB" id="R7TS77"/>
<dbReference type="Gene3D" id="3.30.70.270">
    <property type="match status" value="1"/>
</dbReference>
<dbReference type="PANTHER" id="PTHR37984:SF5">
    <property type="entry name" value="PROTEIN NYNRIN-LIKE"/>
    <property type="match status" value="1"/>
</dbReference>
<dbReference type="EMBL" id="KB309592">
    <property type="protein sequence ID" value="ELT93870.1"/>
    <property type="molecule type" value="Genomic_DNA"/>
</dbReference>
<dbReference type="Gene3D" id="1.10.340.70">
    <property type="match status" value="1"/>
</dbReference>
<evidence type="ECO:0000313" key="3">
    <source>
        <dbReference type="EnsemblMetazoa" id="CapteP210089"/>
    </source>
</evidence>
<dbReference type="HOGENOM" id="CLU_607280_0_0_1"/>
<organism evidence="2">
    <name type="scientific">Capitella teleta</name>
    <name type="common">Polychaete worm</name>
    <dbReference type="NCBI Taxonomy" id="283909"/>
    <lineage>
        <taxon>Eukaryota</taxon>
        <taxon>Metazoa</taxon>
        <taxon>Spiralia</taxon>
        <taxon>Lophotrochozoa</taxon>
        <taxon>Annelida</taxon>
        <taxon>Polychaeta</taxon>
        <taxon>Sedentaria</taxon>
        <taxon>Scolecida</taxon>
        <taxon>Capitellidae</taxon>
        <taxon>Capitella</taxon>
    </lineage>
</organism>
<dbReference type="PANTHER" id="PTHR37984">
    <property type="entry name" value="PROTEIN CBG26694"/>
    <property type="match status" value="1"/>
</dbReference>